<dbReference type="InterPro" id="IPR008927">
    <property type="entry name" value="6-PGluconate_DH-like_C_sf"/>
</dbReference>
<sequence>MQDTENPRKIAVLGTGIIGAPIARNLQKAGYQVSVWNRTIAKAEGLKADGITVHSDPAAAVEGADFVLTVLKDGNAVLEALQSAEAKLKAEAILVQISTVGLKEIARIQDWAAERKIALVDAPILGSKAPAENAQLVVLAAAEESLHDAVTPVFEAIAKKTLWVGDQPGGASALKVVVNSFIGALTHGVAEAAKLAAALNLPLQQLQEAISGGPLDSPFVSSKLGAIVNDDFGTTFSIDNALKDAGLVEEAAQQSGAWLPVAEASQERYRAASQSGLGSQDMIASYLAEQLSPASGI</sequence>
<evidence type="ECO:0000256" key="4">
    <source>
        <dbReference type="PIRSR" id="PIRSR000103-1"/>
    </source>
</evidence>
<dbReference type="KEGG" id="ari:UM93_06560"/>
<evidence type="ECO:0000256" key="2">
    <source>
        <dbReference type="ARBA" id="ARBA00023002"/>
    </source>
</evidence>
<evidence type="ECO:0000256" key="3">
    <source>
        <dbReference type="ARBA" id="ARBA00023027"/>
    </source>
</evidence>
<dbReference type="Proteomes" id="UP000061839">
    <property type="component" value="Chromosome"/>
</dbReference>
<organism evidence="7 8">
    <name type="scientific">Psychromicrobium lacuslunae</name>
    <dbReference type="NCBI Taxonomy" id="1618207"/>
    <lineage>
        <taxon>Bacteria</taxon>
        <taxon>Bacillati</taxon>
        <taxon>Actinomycetota</taxon>
        <taxon>Actinomycetes</taxon>
        <taxon>Micrococcales</taxon>
        <taxon>Micrococcaceae</taxon>
        <taxon>Psychromicrobium</taxon>
    </lineage>
</organism>
<feature type="active site" evidence="4">
    <location>
        <position position="175"/>
    </location>
</feature>
<dbReference type="EMBL" id="CP011005">
    <property type="protein sequence ID" value="AJT42933.1"/>
    <property type="molecule type" value="Genomic_DNA"/>
</dbReference>
<dbReference type="HOGENOM" id="CLU_035117_0_4_11"/>
<dbReference type="InterPro" id="IPR013328">
    <property type="entry name" value="6PGD_dom2"/>
</dbReference>
<dbReference type="Pfam" id="PF03446">
    <property type="entry name" value="NAD_binding_2"/>
    <property type="match status" value="1"/>
</dbReference>
<protein>
    <submittedName>
        <fullName evidence="7">3-hydroxyisobutyrate dehydrogenase</fullName>
    </submittedName>
</protein>
<evidence type="ECO:0000256" key="1">
    <source>
        <dbReference type="ARBA" id="ARBA00009080"/>
    </source>
</evidence>
<dbReference type="GO" id="GO:0051287">
    <property type="term" value="F:NAD binding"/>
    <property type="evidence" value="ECO:0007669"/>
    <property type="project" value="InterPro"/>
</dbReference>
<evidence type="ECO:0000313" key="7">
    <source>
        <dbReference type="EMBL" id="AJT42933.1"/>
    </source>
</evidence>
<feature type="domain" description="6-phosphogluconate dehydrogenase NADP-binding" evidence="5">
    <location>
        <begin position="9"/>
        <end position="165"/>
    </location>
</feature>
<dbReference type="SUPFAM" id="SSF48179">
    <property type="entry name" value="6-phosphogluconate dehydrogenase C-terminal domain-like"/>
    <property type="match status" value="1"/>
</dbReference>
<comment type="similarity">
    <text evidence="1">Belongs to the HIBADH-related family.</text>
</comment>
<dbReference type="STRING" id="1618207.UM93_06560"/>
<dbReference type="InterPro" id="IPR006115">
    <property type="entry name" value="6PGDH_NADP-bd"/>
</dbReference>
<dbReference type="PIRSF" id="PIRSF000103">
    <property type="entry name" value="HIBADH"/>
    <property type="match status" value="1"/>
</dbReference>
<dbReference type="Pfam" id="PF14833">
    <property type="entry name" value="NAD_binding_11"/>
    <property type="match status" value="1"/>
</dbReference>
<dbReference type="InterPro" id="IPR015815">
    <property type="entry name" value="HIBADH-related"/>
</dbReference>
<dbReference type="InterPro" id="IPR036291">
    <property type="entry name" value="NAD(P)-bd_dom_sf"/>
</dbReference>
<keyword evidence="3" id="KW-0520">NAD</keyword>
<evidence type="ECO:0000259" key="6">
    <source>
        <dbReference type="Pfam" id="PF14833"/>
    </source>
</evidence>
<keyword evidence="2" id="KW-0560">Oxidoreductase</keyword>
<dbReference type="GO" id="GO:0016491">
    <property type="term" value="F:oxidoreductase activity"/>
    <property type="evidence" value="ECO:0007669"/>
    <property type="project" value="UniProtKB-KW"/>
</dbReference>
<dbReference type="SUPFAM" id="SSF51735">
    <property type="entry name" value="NAD(P)-binding Rossmann-fold domains"/>
    <property type="match status" value="1"/>
</dbReference>
<dbReference type="PANTHER" id="PTHR43580">
    <property type="entry name" value="OXIDOREDUCTASE GLYR1-RELATED"/>
    <property type="match status" value="1"/>
</dbReference>
<reference evidence="7 8" key="1">
    <citation type="journal article" date="2015" name="Genome Announc.">
        <title>Complete Genome Sequencing of Protease-Producing Novel Arthrobacter sp. Strain IHBB 11108 Using PacBio Single-Molecule Real-Time Sequencing Technology.</title>
        <authorList>
            <person name="Kiran S."/>
            <person name="Swarnkar M.K."/>
            <person name="Pal M."/>
            <person name="Thakur R."/>
            <person name="Tewari R."/>
            <person name="Singh A.K."/>
            <person name="Gulati A."/>
        </authorList>
    </citation>
    <scope>NUCLEOTIDE SEQUENCE [LARGE SCALE GENOMIC DNA]</scope>
    <source>
        <strain evidence="7 8">IHBB 11108</strain>
    </source>
</reference>
<evidence type="ECO:0000259" key="5">
    <source>
        <dbReference type="Pfam" id="PF03446"/>
    </source>
</evidence>
<dbReference type="InterPro" id="IPR029154">
    <property type="entry name" value="HIBADH-like_NADP-bd"/>
</dbReference>
<dbReference type="InterPro" id="IPR051265">
    <property type="entry name" value="HIBADH-related_NP60_sf"/>
</dbReference>
<gene>
    <name evidence="7" type="ORF">UM93_06560</name>
</gene>
<evidence type="ECO:0000313" key="8">
    <source>
        <dbReference type="Proteomes" id="UP000061839"/>
    </source>
</evidence>
<keyword evidence="8" id="KW-1185">Reference proteome</keyword>
<accession>A0A0D4C2U8</accession>
<dbReference type="PANTHER" id="PTHR43580:SF2">
    <property type="entry name" value="CYTOKINE-LIKE NUCLEAR FACTOR N-PAC"/>
    <property type="match status" value="1"/>
</dbReference>
<name>A0A0D4C2U8_9MICC</name>
<dbReference type="Gene3D" id="1.10.1040.10">
    <property type="entry name" value="N-(1-d-carboxylethyl)-l-norvaline Dehydrogenase, domain 2"/>
    <property type="match status" value="1"/>
</dbReference>
<dbReference type="GO" id="GO:0050661">
    <property type="term" value="F:NADP binding"/>
    <property type="evidence" value="ECO:0007669"/>
    <property type="project" value="InterPro"/>
</dbReference>
<dbReference type="AlphaFoldDB" id="A0A0D4C2U8"/>
<feature type="domain" description="3-hydroxyisobutyrate dehydrogenase-like NAD-binding" evidence="6">
    <location>
        <begin position="169"/>
        <end position="284"/>
    </location>
</feature>
<dbReference type="PATRIC" id="fig|1618207.4.peg.1328"/>
<proteinExistence type="inferred from homology"/>
<dbReference type="Gene3D" id="3.40.50.720">
    <property type="entry name" value="NAD(P)-binding Rossmann-like Domain"/>
    <property type="match status" value="1"/>
</dbReference>